<keyword evidence="1" id="KW-0812">Transmembrane</keyword>
<comment type="similarity">
    <text evidence="1">Belongs to the TonB-dependent receptor family.</text>
</comment>
<name>A0ABY9Y322_9FLAO</name>
<dbReference type="NCBIfam" id="TIGR04056">
    <property type="entry name" value="OMP_RagA_SusC"/>
    <property type="match status" value="1"/>
</dbReference>
<dbReference type="InterPro" id="IPR023997">
    <property type="entry name" value="TonB-dep_OMP_SusC/RagA_CS"/>
</dbReference>
<protein>
    <submittedName>
        <fullName evidence="3">TonB-dependent receptor</fullName>
    </submittedName>
</protein>
<evidence type="ECO:0000259" key="2">
    <source>
        <dbReference type="Pfam" id="PF07715"/>
    </source>
</evidence>
<dbReference type="EMBL" id="CP134536">
    <property type="protein sequence ID" value="WNH12619.1"/>
    <property type="molecule type" value="Genomic_DNA"/>
</dbReference>
<dbReference type="Gene3D" id="2.170.130.10">
    <property type="entry name" value="TonB-dependent receptor, plug domain"/>
    <property type="match status" value="1"/>
</dbReference>
<dbReference type="InterPro" id="IPR012910">
    <property type="entry name" value="Plug_dom"/>
</dbReference>
<dbReference type="InterPro" id="IPR039426">
    <property type="entry name" value="TonB-dep_rcpt-like"/>
</dbReference>
<dbReference type="Proteomes" id="UP001303407">
    <property type="component" value="Chromosome"/>
</dbReference>
<dbReference type="SUPFAM" id="SSF56935">
    <property type="entry name" value="Porins"/>
    <property type="match status" value="1"/>
</dbReference>
<evidence type="ECO:0000313" key="4">
    <source>
        <dbReference type="Proteomes" id="UP001303407"/>
    </source>
</evidence>
<dbReference type="InterPro" id="IPR008969">
    <property type="entry name" value="CarboxyPept-like_regulatory"/>
</dbReference>
<dbReference type="InterPro" id="IPR037066">
    <property type="entry name" value="Plug_dom_sf"/>
</dbReference>
<proteinExistence type="inferred from homology"/>
<organism evidence="3 4">
    <name type="scientific">Thalassobellus suaedae</name>
    <dbReference type="NCBI Taxonomy" id="3074124"/>
    <lineage>
        <taxon>Bacteria</taxon>
        <taxon>Pseudomonadati</taxon>
        <taxon>Bacteroidota</taxon>
        <taxon>Flavobacteriia</taxon>
        <taxon>Flavobacteriales</taxon>
        <taxon>Flavobacteriaceae</taxon>
        <taxon>Thalassobellus</taxon>
    </lineage>
</organism>
<gene>
    <name evidence="3" type="ORF">RHP49_17235</name>
</gene>
<comment type="subcellular location">
    <subcellularLocation>
        <location evidence="1">Cell outer membrane</location>
        <topology evidence="1">Multi-pass membrane protein</topology>
    </subcellularLocation>
</comment>
<keyword evidence="1" id="KW-0998">Cell outer membrane</keyword>
<evidence type="ECO:0000313" key="3">
    <source>
        <dbReference type="EMBL" id="WNH12619.1"/>
    </source>
</evidence>
<dbReference type="Pfam" id="PF13715">
    <property type="entry name" value="CarbopepD_reg_2"/>
    <property type="match status" value="1"/>
</dbReference>
<dbReference type="Pfam" id="PF07715">
    <property type="entry name" value="Plug"/>
    <property type="match status" value="1"/>
</dbReference>
<keyword evidence="1" id="KW-1134">Transmembrane beta strand</keyword>
<dbReference type="NCBIfam" id="TIGR04057">
    <property type="entry name" value="SusC_RagA_signa"/>
    <property type="match status" value="1"/>
</dbReference>
<dbReference type="PROSITE" id="PS52016">
    <property type="entry name" value="TONB_DEPENDENT_REC_3"/>
    <property type="match status" value="1"/>
</dbReference>
<keyword evidence="3" id="KW-0675">Receptor</keyword>
<keyword evidence="1" id="KW-0813">Transport</keyword>
<dbReference type="Gene3D" id="2.60.40.1120">
    <property type="entry name" value="Carboxypeptidase-like, regulatory domain"/>
    <property type="match status" value="1"/>
</dbReference>
<reference evidence="3 4" key="1">
    <citation type="submission" date="2023-09" db="EMBL/GenBank/DDBJ databases">
        <title>Thalassobella suaedae gen. nov., sp. nov., a marine bacterium of the family Flavobacteriaceae isolated from a halophyte Suaeda japonica.</title>
        <authorList>
            <person name="Lee S.Y."/>
            <person name="Hwang C.Y."/>
        </authorList>
    </citation>
    <scope>NUCLEOTIDE SEQUENCE [LARGE SCALE GENOMIC DNA]</scope>
    <source>
        <strain evidence="3 4">HL-DH10</strain>
    </source>
</reference>
<dbReference type="RefSeq" id="WP_415862599.1">
    <property type="nucleotide sequence ID" value="NZ_CP134536.1"/>
</dbReference>
<evidence type="ECO:0000256" key="1">
    <source>
        <dbReference type="PROSITE-ProRule" id="PRU01360"/>
    </source>
</evidence>
<keyword evidence="4" id="KW-1185">Reference proteome</keyword>
<dbReference type="InterPro" id="IPR023996">
    <property type="entry name" value="TonB-dep_OMP_SusC/RagA"/>
</dbReference>
<feature type="domain" description="TonB-dependent receptor plug" evidence="2">
    <location>
        <begin position="143"/>
        <end position="252"/>
    </location>
</feature>
<sequence>MMKLIKMRKVFFSCPEFDFKFKLIILLLCITVFQVQAKEEKVTDFRNEIQKRTITGVVKDNQGVPLPGANVIVKGTSNGVVTDFDGEFELNIDESAKILEVSFIGYETIDVAIGNKSVFSIVLNENQEALDEVVIVGFGTQKKESLVSSITTISPKEIKGPTSNLTTMMAGRVPGMISYQRSGEPGADNSDFFIRGLGSFGSGKVNPLILIDGIESSTTDMARLQPDDIDSFSVLKDAAAAAVYGARGANGVVLIKTKRGKAGKTSFSLRSESRLSSNVKNFNFADNITYMQLANEAVLTRNPKAALPYNQNKIYRTSVGDNPLLYPSNNWIDELISDNTFNQGYNLSASGGGDKARYYVSGTYNVDNGVLNVEGINNFNNNIKLRNYSLRSNIDMNLTSTTTAAVNIYGQFDDYTGPVGGGGRIFNLALWSNPVKFPKVYPSSFLPFVDHPLFGGAQASNNTGSAVLINPYAEMVRGYQTSKASTIQAQVELKQDLNFITKGLSARAMAYVRRYSFFQVSRAYNPFYYSSTISPVTGELNIDVLNDGGQGSVGVTGTEYLNYSEGGKELDSRIYLEAAINYNRTFNDVHTITGMLVNLMSSYELGNAGSVQASLPNRNHSFSGRFTYGYDDRYLFEFNFGYNGSERFAKGSRYGYFPSLGFAYRVSNEDYWSSLKDVVSDFKIRFTHGLVGNDAIGNVDDRFFYLSTVNLNDFNYSSTFGEQFGYSRPGVFTDRYSNYNIGWEKSEQTNVGLDLEFFNSLNITVDAFKQKRTNILEVRQNIGATLGLTAIPSTNFGEMNSSGFDGNITYNKSFNEDWYTQLRANFTYATSEILVHDEVSYPEDLAYRSLVGNSASQGYGYIAERLFIDHEETLNSPTQFGDYTGGDIKYRDVNGDGLITENDRVPIGYPTVPEIVYGFGGTVGYKGFDFSVFMQGAARSSFFINPQNIAPFVINGSAQNGLLKVIADNHWSEDNRDSYAFWPRLSDQFVENNNQPSTWWMRDGSFLRLKTVEAGYNFNESFVSKLGMQSARLYFSGNNLAVWSKFRLWDPEMGGNGLGYPIQSVYNLGLKIDF</sequence>
<keyword evidence="1" id="KW-0472">Membrane</keyword>
<accession>A0ABY9Y322</accession>
<dbReference type="SUPFAM" id="SSF49464">
    <property type="entry name" value="Carboxypeptidase regulatory domain-like"/>
    <property type="match status" value="1"/>
</dbReference>